<feature type="chain" id="PRO_5043639997" evidence="1">
    <location>
        <begin position="20"/>
        <end position="140"/>
    </location>
</feature>
<proteinExistence type="predicted"/>
<reference evidence="2 3" key="1">
    <citation type="submission" date="2023-11" db="EMBL/GenBank/DDBJ databases">
        <authorList>
            <person name="Okamura Y."/>
        </authorList>
    </citation>
    <scope>NUCLEOTIDE SEQUENCE [LARGE SCALE GENOMIC DNA]</scope>
</reference>
<protein>
    <submittedName>
        <fullName evidence="2">Uncharacterized protein</fullName>
    </submittedName>
</protein>
<name>A0AAV1JFG7_9NEOP</name>
<sequence>MLKLVVITALMSVVTEAQAGSLLGRALGFHHGFPFQGPKIILSDLAKIRQAGSHQYSNGEKGFGEKNVHNSGRREFHDIGQHHSKVTQITTSENSESHNIGGSEEFNNGAVSRGAFTRHNNGASRFGNDFSRGASALATA</sequence>
<evidence type="ECO:0000313" key="2">
    <source>
        <dbReference type="EMBL" id="CAK1546784.1"/>
    </source>
</evidence>
<evidence type="ECO:0000256" key="1">
    <source>
        <dbReference type="SAM" id="SignalP"/>
    </source>
</evidence>
<keyword evidence="3" id="KW-1185">Reference proteome</keyword>
<keyword evidence="1" id="KW-0732">Signal</keyword>
<accession>A0AAV1JFG7</accession>
<dbReference type="AlphaFoldDB" id="A0AAV1JFG7"/>
<organism evidence="2 3">
    <name type="scientific">Leptosia nina</name>
    <dbReference type="NCBI Taxonomy" id="320188"/>
    <lineage>
        <taxon>Eukaryota</taxon>
        <taxon>Metazoa</taxon>
        <taxon>Ecdysozoa</taxon>
        <taxon>Arthropoda</taxon>
        <taxon>Hexapoda</taxon>
        <taxon>Insecta</taxon>
        <taxon>Pterygota</taxon>
        <taxon>Neoptera</taxon>
        <taxon>Endopterygota</taxon>
        <taxon>Lepidoptera</taxon>
        <taxon>Glossata</taxon>
        <taxon>Ditrysia</taxon>
        <taxon>Papilionoidea</taxon>
        <taxon>Pieridae</taxon>
        <taxon>Pierinae</taxon>
        <taxon>Leptosia</taxon>
    </lineage>
</organism>
<evidence type="ECO:0000313" key="3">
    <source>
        <dbReference type="Proteomes" id="UP001497472"/>
    </source>
</evidence>
<dbReference type="Proteomes" id="UP001497472">
    <property type="component" value="Unassembled WGS sequence"/>
</dbReference>
<dbReference type="EMBL" id="CAVLEF010000008">
    <property type="protein sequence ID" value="CAK1546784.1"/>
    <property type="molecule type" value="Genomic_DNA"/>
</dbReference>
<gene>
    <name evidence="2" type="ORF">LNINA_LOCUS6306</name>
</gene>
<comment type="caution">
    <text evidence="2">The sequence shown here is derived from an EMBL/GenBank/DDBJ whole genome shotgun (WGS) entry which is preliminary data.</text>
</comment>
<feature type="signal peptide" evidence="1">
    <location>
        <begin position="1"/>
        <end position="19"/>
    </location>
</feature>